<evidence type="ECO:0000259" key="2">
    <source>
        <dbReference type="Pfam" id="PF14501"/>
    </source>
</evidence>
<feature type="transmembrane region" description="Helical" evidence="1">
    <location>
        <begin position="45"/>
        <end position="65"/>
    </location>
</feature>
<dbReference type="Pfam" id="PF14501">
    <property type="entry name" value="HATPase_c_5"/>
    <property type="match status" value="1"/>
</dbReference>
<accession>A0A239XMS9</accession>
<dbReference type="AlphaFoldDB" id="A0A239XMS9"/>
<keyword evidence="1" id="KW-0472">Membrane</keyword>
<dbReference type="SUPFAM" id="SSF55874">
    <property type="entry name" value="ATPase domain of HSP90 chaperone/DNA topoisomerase II/histidine kinase"/>
    <property type="match status" value="1"/>
</dbReference>
<keyword evidence="3" id="KW-0808">Transferase</keyword>
<dbReference type="RefSeq" id="WP_095123640.1">
    <property type="nucleotide sequence ID" value="NZ_LT906454.1"/>
</dbReference>
<dbReference type="EMBL" id="LT906454">
    <property type="protein sequence ID" value="SNV47672.1"/>
    <property type="molecule type" value="Genomic_DNA"/>
</dbReference>
<keyword evidence="3" id="KW-0418">Kinase</keyword>
<protein>
    <submittedName>
        <fullName evidence="3">Putative sensor histidine kinase BlpH</fullName>
    </submittedName>
</protein>
<feature type="transmembrane region" description="Helical" evidence="1">
    <location>
        <begin position="155"/>
        <end position="172"/>
    </location>
</feature>
<sequence>MTLEYEGVFFASWLIKLIIFQQVSQYKLKPYIFVGIPLLLTFVEYLNYDFIFWGEIFVLPVILYIIKKVENWNWTQYLFYCFFSLVVDDLFSRISSVYFQFISRMSYEEIILQAWSDWVPTILTLPFYFIFLKLVQLDVNSFKIGVRSNSLSRIINIFNITLIIYYIIEYVLTGLPSLEYEGWIVTNLDDIYFRRLVLFIYLPIFLGFILYISYVSKKNANDEIQKMKDEQIVSLSIYNKHIEGLYKEIRGFRHDYTNLLSSLNQSIQNKDIDGVEKIYNTVFRDSDKQFQSSQYDIGNLSNLNNNALKSLVSVKMIEAQNKGINLSVEVEEPIDIPNSLELIEVLKIVSIFLDNALEATVSAKVPYISFSYFKEDSAKIMIIENSTIEGKINTKSIFSYGSSSKGKNRGIGLANVKEILSSSKRVYLKTYSDNYIFRQELVFDS</sequence>
<reference evidence="3 4" key="1">
    <citation type="submission" date="2017-06" db="EMBL/GenBank/DDBJ databases">
        <authorList>
            <consortium name="Pathogen Informatics"/>
        </authorList>
    </citation>
    <scope>NUCLEOTIDE SEQUENCE [LARGE SCALE GENOMIC DNA]</scope>
    <source>
        <strain evidence="3 4">NCTC11291</strain>
    </source>
</reference>
<dbReference type="PANTHER" id="PTHR40448:SF1">
    <property type="entry name" value="TWO-COMPONENT SENSOR HISTIDINE KINASE"/>
    <property type="match status" value="1"/>
</dbReference>
<dbReference type="PANTHER" id="PTHR40448">
    <property type="entry name" value="TWO-COMPONENT SENSOR HISTIDINE KINASE"/>
    <property type="match status" value="1"/>
</dbReference>
<name>A0A239XMS9_STRAI</name>
<keyword evidence="1" id="KW-1133">Transmembrane helix</keyword>
<evidence type="ECO:0000313" key="3">
    <source>
        <dbReference type="EMBL" id="SNV47672.1"/>
    </source>
</evidence>
<feature type="transmembrane region" description="Helical" evidence="1">
    <location>
        <begin position="118"/>
        <end position="135"/>
    </location>
</feature>
<evidence type="ECO:0000256" key="1">
    <source>
        <dbReference type="SAM" id="Phobius"/>
    </source>
</evidence>
<dbReference type="InterPro" id="IPR036890">
    <property type="entry name" value="HATPase_C_sf"/>
</dbReference>
<proteinExistence type="predicted"/>
<feature type="domain" description="Sensor histidine kinase NatK-like C-terminal" evidence="2">
    <location>
        <begin position="340"/>
        <end position="443"/>
    </location>
</feature>
<dbReference type="GO" id="GO:0042802">
    <property type="term" value="F:identical protein binding"/>
    <property type="evidence" value="ECO:0007669"/>
    <property type="project" value="TreeGrafter"/>
</dbReference>
<dbReference type="GO" id="GO:0016301">
    <property type="term" value="F:kinase activity"/>
    <property type="evidence" value="ECO:0007669"/>
    <property type="project" value="UniProtKB-KW"/>
</dbReference>
<feature type="transmembrane region" description="Helical" evidence="1">
    <location>
        <begin position="192"/>
        <end position="212"/>
    </location>
</feature>
<dbReference type="Gene3D" id="3.30.565.10">
    <property type="entry name" value="Histidine kinase-like ATPase, C-terminal domain"/>
    <property type="match status" value="1"/>
</dbReference>
<dbReference type="OrthoDB" id="1656061at2"/>
<keyword evidence="1" id="KW-0812">Transmembrane</keyword>
<evidence type="ECO:0000313" key="4">
    <source>
        <dbReference type="Proteomes" id="UP000215144"/>
    </source>
</evidence>
<dbReference type="SMR" id="A0A239XMS9"/>
<feature type="transmembrane region" description="Helical" evidence="1">
    <location>
        <begin position="77"/>
        <end position="98"/>
    </location>
</feature>
<dbReference type="Proteomes" id="UP000215144">
    <property type="component" value="Chromosome 1"/>
</dbReference>
<feature type="transmembrane region" description="Helical" evidence="1">
    <location>
        <begin position="7"/>
        <end position="25"/>
    </location>
</feature>
<dbReference type="KEGG" id="saco:SAME_02406"/>
<gene>
    <name evidence="3" type="ORF">SAMEA4504048_02406</name>
</gene>
<dbReference type="InterPro" id="IPR032834">
    <property type="entry name" value="NatK-like_C"/>
</dbReference>
<organism evidence="3 4">
    <name type="scientific">Streptococcus acidominimus</name>
    <dbReference type="NCBI Taxonomy" id="1326"/>
    <lineage>
        <taxon>Bacteria</taxon>
        <taxon>Bacillati</taxon>
        <taxon>Bacillota</taxon>
        <taxon>Bacilli</taxon>
        <taxon>Lactobacillales</taxon>
        <taxon>Streptococcaceae</taxon>
        <taxon>Streptococcus</taxon>
    </lineage>
</organism>